<dbReference type="EMBL" id="CP000252">
    <property type="protein sequence ID" value="ABC77199.1"/>
    <property type="molecule type" value="Genomic_DNA"/>
</dbReference>
<dbReference type="OrthoDB" id="5469766at2"/>
<dbReference type="InterPro" id="IPR011990">
    <property type="entry name" value="TPR-like_helical_dom_sf"/>
</dbReference>
<dbReference type="PANTHER" id="PTHR44858">
    <property type="entry name" value="TETRATRICOPEPTIDE REPEAT PROTEIN 6"/>
    <property type="match status" value="1"/>
</dbReference>
<dbReference type="eggNOG" id="COG0457">
    <property type="taxonomic scope" value="Bacteria"/>
</dbReference>
<dbReference type="HOGENOM" id="CLU_816181_0_0_7"/>
<dbReference type="PROSITE" id="PS51257">
    <property type="entry name" value="PROKAR_LIPOPROTEIN"/>
    <property type="match status" value="1"/>
</dbReference>
<organism evidence="7 8">
    <name type="scientific">Syntrophus aciditrophicus (strain SB)</name>
    <dbReference type="NCBI Taxonomy" id="56780"/>
    <lineage>
        <taxon>Bacteria</taxon>
        <taxon>Pseudomonadati</taxon>
        <taxon>Thermodesulfobacteriota</taxon>
        <taxon>Syntrophia</taxon>
        <taxon>Syntrophales</taxon>
        <taxon>Syntrophaceae</taxon>
        <taxon>Syntrophus</taxon>
    </lineage>
</organism>
<feature type="repeat" description="TPR" evidence="3">
    <location>
        <begin position="223"/>
        <end position="256"/>
    </location>
</feature>
<dbReference type="GO" id="GO:0046813">
    <property type="term" value="P:receptor-mediated virion attachment to host cell"/>
    <property type="evidence" value="ECO:0007669"/>
    <property type="project" value="TreeGrafter"/>
</dbReference>
<protein>
    <submittedName>
        <fullName evidence="7">Tetratricopeptide repeat domain</fullName>
    </submittedName>
</protein>
<dbReference type="STRING" id="56780.SYN_02849"/>
<dbReference type="Proteomes" id="UP000001933">
    <property type="component" value="Chromosome"/>
</dbReference>
<dbReference type="Gene3D" id="1.25.40.10">
    <property type="entry name" value="Tetratricopeptide repeat domain"/>
    <property type="match status" value="1"/>
</dbReference>
<dbReference type="SUPFAM" id="SSF110997">
    <property type="entry name" value="Sporulation related repeat"/>
    <property type="match status" value="1"/>
</dbReference>
<dbReference type="GO" id="GO:0042834">
    <property type="term" value="F:peptidoglycan binding"/>
    <property type="evidence" value="ECO:0007669"/>
    <property type="project" value="InterPro"/>
</dbReference>
<name>Q2LSY7_SYNAS</name>
<reference evidence="7 8" key="1">
    <citation type="journal article" date="2007" name="Proc. Natl. Acad. Sci. U.S.A.">
        <title>The genome of Syntrophus aciditrophicus: life at the thermodynamic limit of microbial growth.</title>
        <authorList>
            <person name="McInerney M.J."/>
            <person name="Rohlin L."/>
            <person name="Mouttaki H."/>
            <person name="Kim U."/>
            <person name="Krupp R.S."/>
            <person name="Rios-Hernandez L."/>
            <person name="Sieber J."/>
            <person name="Struchtemeyer C.G."/>
            <person name="Bhattacharyya A."/>
            <person name="Campbell J.W."/>
            <person name="Gunsalus R.P."/>
        </authorList>
    </citation>
    <scope>NUCLEOTIDE SEQUENCE [LARGE SCALE GENOMIC DNA]</scope>
    <source>
        <strain evidence="7 8">SB</strain>
    </source>
</reference>
<feature type="region of interest" description="Disordered" evidence="4">
    <location>
        <begin position="128"/>
        <end position="214"/>
    </location>
</feature>
<evidence type="ECO:0000256" key="3">
    <source>
        <dbReference type="PROSITE-ProRule" id="PRU00339"/>
    </source>
</evidence>
<keyword evidence="2 3" id="KW-0802">TPR repeat</keyword>
<feature type="compositionally biased region" description="Pro residues" evidence="4">
    <location>
        <begin position="133"/>
        <end position="166"/>
    </location>
</feature>
<dbReference type="InterPro" id="IPR050498">
    <property type="entry name" value="Ycf3"/>
</dbReference>
<dbReference type="GO" id="GO:0009279">
    <property type="term" value="C:cell outer membrane"/>
    <property type="evidence" value="ECO:0007669"/>
    <property type="project" value="TreeGrafter"/>
</dbReference>
<dbReference type="InterPro" id="IPR019734">
    <property type="entry name" value="TPR_rpt"/>
</dbReference>
<evidence type="ECO:0000256" key="5">
    <source>
        <dbReference type="SAM" id="SignalP"/>
    </source>
</evidence>
<dbReference type="AlphaFoldDB" id="Q2LSY7"/>
<dbReference type="Pfam" id="PF13414">
    <property type="entry name" value="TPR_11"/>
    <property type="match status" value="1"/>
</dbReference>
<evidence type="ECO:0000256" key="4">
    <source>
        <dbReference type="SAM" id="MobiDB-lite"/>
    </source>
</evidence>
<feature type="signal peptide" evidence="5">
    <location>
        <begin position="1"/>
        <end position="38"/>
    </location>
</feature>
<evidence type="ECO:0000313" key="8">
    <source>
        <dbReference type="Proteomes" id="UP000001933"/>
    </source>
</evidence>
<dbReference type="Pfam" id="PF05036">
    <property type="entry name" value="SPOR"/>
    <property type="match status" value="1"/>
</dbReference>
<keyword evidence="5" id="KW-0732">Signal</keyword>
<feature type="domain" description="SPOR" evidence="6">
    <location>
        <begin position="41"/>
        <end position="121"/>
    </location>
</feature>
<dbReference type="InParanoid" id="Q2LSY7"/>
<dbReference type="eggNOG" id="COG3087">
    <property type="taxonomic scope" value="Bacteria"/>
</dbReference>
<dbReference type="SUPFAM" id="SSF48452">
    <property type="entry name" value="TPR-like"/>
    <property type="match status" value="1"/>
</dbReference>
<feature type="compositionally biased region" description="Polar residues" evidence="4">
    <location>
        <begin position="193"/>
        <end position="210"/>
    </location>
</feature>
<dbReference type="RefSeq" id="WP_011417228.1">
    <property type="nucleotide sequence ID" value="NC_007759.1"/>
</dbReference>
<dbReference type="InterPro" id="IPR007730">
    <property type="entry name" value="SPOR-like_dom"/>
</dbReference>
<dbReference type="PROSITE" id="PS51724">
    <property type="entry name" value="SPOR"/>
    <property type="match status" value="1"/>
</dbReference>
<dbReference type="InterPro" id="IPR036680">
    <property type="entry name" value="SPOR-like_sf"/>
</dbReference>
<keyword evidence="8" id="KW-1185">Reference proteome</keyword>
<dbReference type="PANTHER" id="PTHR44858:SF1">
    <property type="entry name" value="UDP-N-ACETYLGLUCOSAMINE--PEPTIDE N-ACETYLGLUCOSAMINYLTRANSFERASE SPINDLY-RELATED"/>
    <property type="match status" value="1"/>
</dbReference>
<evidence type="ECO:0000256" key="1">
    <source>
        <dbReference type="ARBA" id="ARBA00022737"/>
    </source>
</evidence>
<dbReference type="PROSITE" id="PS50005">
    <property type="entry name" value="TPR"/>
    <property type="match status" value="2"/>
</dbReference>
<evidence type="ECO:0000259" key="6">
    <source>
        <dbReference type="PROSITE" id="PS51724"/>
    </source>
</evidence>
<accession>Q2LSY7</accession>
<dbReference type="Gene3D" id="3.30.70.1070">
    <property type="entry name" value="Sporulation related repeat"/>
    <property type="match status" value="1"/>
</dbReference>
<keyword evidence="1" id="KW-0677">Repeat</keyword>
<dbReference type="KEGG" id="sat:SYN_02849"/>
<dbReference type="SMART" id="SM00028">
    <property type="entry name" value="TPR"/>
    <property type="match status" value="3"/>
</dbReference>
<feature type="repeat" description="TPR" evidence="3">
    <location>
        <begin position="257"/>
        <end position="290"/>
    </location>
</feature>
<feature type="chain" id="PRO_5004212437" evidence="5">
    <location>
        <begin position="39"/>
        <end position="340"/>
    </location>
</feature>
<evidence type="ECO:0000256" key="2">
    <source>
        <dbReference type="ARBA" id="ARBA00022803"/>
    </source>
</evidence>
<gene>
    <name evidence="7" type="ORF">SYN_02849</name>
</gene>
<sequence length="340" mass="37419">MKMKKNCFPMLQAKHVSCFLFVLSCLVFFPALPGSGRAAEQNSSTTFIAHVASFKTETKAGIQAKQIESKGVKAWTKKMNIPGKGLYHRVYVGPFNSRKSAVTVLQKLKSDKVISYYAIEAGNTATEVKGEILPPPQEVKPLPPKTESRPAPPPAATRPAPQPPEKTPVAVKPSDQAAKPAPEPARAEAGKSVETSSVPSSGKTPQTVKQAPQVYPFDPKQDASFYYNQGIKHLIKEQYDLALQSFSNALRIDAKFAEGYIKRGDTWYLKGDNEMAINDYNTAIALKPRYSESYLGRGLAYKNLGQIKKSEEDLRHACRLGSEEACTLLKVWRSMTVPGR</sequence>
<proteinExistence type="predicted"/>
<evidence type="ECO:0000313" key="7">
    <source>
        <dbReference type="EMBL" id="ABC77199.1"/>
    </source>
</evidence>